<dbReference type="InterPro" id="IPR027417">
    <property type="entry name" value="P-loop_NTPase"/>
</dbReference>
<keyword evidence="1" id="KW-0547">Nucleotide-binding</keyword>
<dbReference type="AlphaFoldDB" id="A0A645G7G7"/>
<organism evidence="4">
    <name type="scientific">bioreactor metagenome</name>
    <dbReference type="NCBI Taxonomy" id="1076179"/>
    <lineage>
        <taxon>unclassified sequences</taxon>
        <taxon>metagenomes</taxon>
        <taxon>ecological metagenomes</taxon>
    </lineage>
</organism>
<dbReference type="EMBL" id="VSSQ01069779">
    <property type="protein sequence ID" value="MPN21729.1"/>
    <property type="molecule type" value="Genomic_DNA"/>
</dbReference>
<evidence type="ECO:0000256" key="2">
    <source>
        <dbReference type="ARBA" id="ARBA00022840"/>
    </source>
</evidence>
<evidence type="ECO:0000256" key="1">
    <source>
        <dbReference type="ARBA" id="ARBA00022741"/>
    </source>
</evidence>
<dbReference type="SMART" id="SM01086">
    <property type="entry name" value="ClpB_D2-small"/>
    <property type="match status" value="1"/>
</dbReference>
<proteinExistence type="predicted"/>
<protein>
    <submittedName>
        <fullName evidence="4">ATP-dependent Clp protease ATP-binding subunit ClpC</fullName>
    </submittedName>
</protein>
<dbReference type="PANTHER" id="PTHR11638:SF18">
    <property type="entry name" value="HEAT SHOCK PROTEIN 104"/>
    <property type="match status" value="1"/>
</dbReference>
<name>A0A645G7G7_9ZZZZ</name>
<dbReference type="GO" id="GO:0005524">
    <property type="term" value="F:ATP binding"/>
    <property type="evidence" value="ECO:0007669"/>
    <property type="project" value="UniProtKB-KW"/>
</dbReference>
<feature type="domain" description="Clp ATPase C-terminal" evidence="3">
    <location>
        <begin position="63"/>
        <end position="153"/>
    </location>
</feature>
<dbReference type="Pfam" id="PF10431">
    <property type="entry name" value="ClpB_D2-small"/>
    <property type="match status" value="1"/>
</dbReference>
<keyword evidence="4" id="KW-0645">Protease</keyword>
<evidence type="ECO:0000259" key="3">
    <source>
        <dbReference type="SMART" id="SM01086"/>
    </source>
</evidence>
<keyword evidence="2 4" id="KW-0067">ATP-binding</keyword>
<dbReference type="GO" id="GO:0006508">
    <property type="term" value="P:proteolysis"/>
    <property type="evidence" value="ECO:0007669"/>
    <property type="project" value="UniProtKB-KW"/>
</dbReference>
<sequence length="156" mass="17195">MTSNAGTSDLPALKASGFTTASLSEKAADTAKRDAESISKALKELFRPEFLNRVDEIVIFNRLSEDNIRAITRKLLNEVGERMKLNNAIELVFDETLVSELAAEGFDPVYGARPLKRAIQKRVEDTLSTDILEGKITSGDKITVSYEDGKTKAERS</sequence>
<dbReference type="Gene3D" id="3.40.50.300">
    <property type="entry name" value="P-loop containing nucleotide triphosphate hydrolases"/>
    <property type="match status" value="1"/>
</dbReference>
<reference evidence="4" key="1">
    <citation type="submission" date="2019-08" db="EMBL/GenBank/DDBJ databases">
        <authorList>
            <person name="Kucharzyk K."/>
            <person name="Murdoch R.W."/>
            <person name="Higgins S."/>
            <person name="Loffler F."/>
        </authorList>
    </citation>
    <scope>NUCLEOTIDE SEQUENCE</scope>
</reference>
<comment type="caution">
    <text evidence="4">The sequence shown here is derived from an EMBL/GenBank/DDBJ whole genome shotgun (WGS) entry which is preliminary data.</text>
</comment>
<dbReference type="PANTHER" id="PTHR11638">
    <property type="entry name" value="ATP-DEPENDENT CLP PROTEASE"/>
    <property type="match status" value="1"/>
</dbReference>
<dbReference type="GO" id="GO:0005737">
    <property type="term" value="C:cytoplasm"/>
    <property type="evidence" value="ECO:0007669"/>
    <property type="project" value="TreeGrafter"/>
</dbReference>
<dbReference type="InterPro" id="IPR019489">
    <property type="entry name" value="Clp_ATPase_C"/>
</dbReference>
<accession>A0A645G7G7</accession>
<dbReference type="Gene3D" id="1.10.8.60">
    <property type="match status" value="1"/>
</dbReference>
<dbReference type="InterPro" id="IPR050130">
    <property type="entry name" value="ClpA_ClpB"/>
</dbReference>
<gene>
    <name evidence="4" type="primary">clpC_43</name>
    <name evidence="4" type="ORF">SDC9_169109</name>
</gene>
<dbReference type="SUPFAM" id="SSF52540">
    <property type="entry name" value="P-loop containing nucleoside triphosphate hydrolases"/>
    <property type="match status" value="1"/>
</dbReference>
<dbReference type="GO" id="GO:0008233">
    <property type="term" value="F:peptidase activity"/>
    <property type="evidence" value="ECO:0007669"/>
    <property type="project" value="UniProtKB-KW"/>
</dbReference>
<dbReference type="GO" id="GO:0034605">
    <property type="term" value="P:cellular response to heat"/>
    <property type="evidence" value="ECO:0007669"/>
    <property type="project" value="TreeGrafter"/>
</dbReference>
<keyword evidence="4" id="KW-0378">Hydrolase</keyword>
<dbReference type="GO" id="GO:0016887">
    <property type="term" value="F:ATP hydrolysis activity"/>
    <property type="evidence" value="ECO:0007669"/>
    <property type="project" value="TreeGrafter"/>
</dbReference>
<evidence type="ECO:0000313" key="4">
    <source>
        <dbReference type="EMBL" id="MPN21729.1"/>
    </source>
</evidence>